<feature type="region of interest" description="Disordered" evidence="2">
    <location>
        <begin position="245"/>
        <end position="270"/>
    </location>
</feature>
<dbReference type="CDD" id="cd00067">
    <property type="entry name" value="GAL4"/>
    <property type="match status" value="1"/>
</dbReference>
<evidence type="ECO:0000256" key="2">
    <source>
        <dbReference type="SAM" id="MobiDB-lite"/>
    </source>
</evidence>
<feature type="compositionally biased region" description="Acidic residues" evidence="2">
    <location>
        <begin position="666"/>
        <end position="676"/>
    </location>
</feature>
<dbReference type="GeneID" id="41989262"/>
<accession>A0A8H8TWV1</accession>
<evidence type="ECO:0000256" key="1">
    <source>
        <dbReference type="ARBA" id="ARBA00023242"/>
    </source>
</evidence>
<keyword evidence="1" id="KW-0539">Nucleus</keyword>
<feature type="region of interest" description="Disordered" evidence="2">
    <location>
        <begin position="510"/>
        <end position="618"/>
    </location>
</feature>
<dbReference type="RefSeq" id="XP_031001119.1">
    <property type="nucleotide sequence ID" value="XM_031153968.1"/>
</dbReference>
<feature type="compositionally biased region" description="Basic and acidic residues" evidence="2">
    <location>
        <begin position="102"/>
        <end position="115"/>
    </location>
</feature>
<feature type="domain" description="Zn(2)-C6 fungal-type" evidence="3">
    <location>
        <begin position="825"/>
        <end position="857"/>
    </location>
</feature>
<feature type="compositionally biased region" description="Polar residues" evidence="2">
    <location>
        <begin position="790"/>
        <end position="811"/>
    </location>
</feature>
<feature type="compositionally biased region" description="Polar residues" evidence="2">
    <location>
        <begin position="440"/>
        <end position="452"/>
    </location>
</feature>
<comment type="caution">
    <text evidence="4">The sequence shown here is derived from an EMBL/GenBank/DDBJ whole genome shotgun (WGS) entry which is preliminary data.</text>
</comment>
<feature type="region of interest" description="Disordered" evidence="2">
    <location>
        <begin position="207"/>
        <end position="228"/>
    </location>
</feature>
<dbReference type="GO" id="GO:0000981">
    <property type="term" value="F:DNA-binding transcription factor activity, RNA polymerase II-specific"/>
    <property type="evidence" value="ECO:0007669"/>
    <property type="project" value="InterPro"/>
</dbReference>
<dbReference type="OrthoDB" id="4150467at2759"/>
<evidence type="ECO:0000313" key="4">
    <source>
        <dbReference type="EMBL" id="TVY22331.1"/>
    </source>
</evidence>
<dbReference type="SMART" id="SM00066">
    <property type="entry name" value="GAL4"/>
    <property type="match status" value="1"/>
</dbReference>
<feature type="compositionally biased region" description="Polar residues" evidence="2">
    <location>
        <begin position="251"/>
        <end position="270"/>
    </location>
</feature>
<dbReference type="InterPro" id="IPR001138">
    <property type="entry name" value="Zn2Cys6_DnaBD"/>
</dbReference>
<feature type="compositionally biased region" description="Low complexity" evidence="2">
    <location>
        <begin position="365"/>
        <end position="375"/>
    </location>
</feature>
<dbReference type="PROSITE" id="PS50048">
    <property type="entry name" value="ZN2_CY6_FUNGAL_2"/>
    <property type="match status" value="1"/>
</dbReference>
<feature type="compositionally biased region" description="Low complexity" evidence="2">
    <location>
        <begin position="653"/>
        <end position="665"/>
    </location>
</feature>
<gene>
    <name evidence="4" type="ORF">LHYA1_G009064</name>
</gene>
<dbReference type="EMBL" id="QGMH01000286">
    <property type="protein sequence ID" value="TVY22331.1"/>
    <property type="molecule type" value="Genomic_DNA"/>
</dbReference>
<evidence type="ECO:0000313" key="5">
    <source>
        <dbReference type="Proteomes" id="UP000431533"/>
    </source>
</evidence>
<feature type="region of interest" description="Disordered" evidence="2">
    <location>
        <begin position="638"/>
        <end position="907"/>
    </location>
</feature>
<sequence length="907" mass="97828">MSQFLGDDLGMHNLDKEKVAPNISGLCMLFAATAKLLDIKKEGSQHCASIKAGNDRQACGGQSEDFEDNRTRSNNQLLMRNVILVVVETACRLVTLLLSSKDHTQGHHNDPKQDLHFGTPIPTDDDSKCLDRPRNGIYFDHQSQDSSAFGVFPIHPPSCDNGLIAQHATSLLSDNTHHLGISAIKSTEKYCFSSGMELSSLLSGPVSSNAQNQLHDPAAPHSHSYPTRHTMTGMDARTGAQRMATPPATYANGQSNSTTPHNTNMSPFGSPTPKSVAFELLFPESPQYRARLPMRVQIFPHDTTDSIITTVKNFYGLYAPPGGAKGVSFEDEQGNTLIARYENLRNNMTVYVRVIDEPSPPPGAYGPSSYHSGSPVMQQAFYPGDGHHMPPPPAQALSYGQPLSRPTSRTSRKRSTSPNNRGRRSESASTNPLPMKKSVSRSGFKSRGSSAHGSFADNHSDGVNGYSSGDGAPGSVSSRTKSEHLGNTEISLDNIVEGGRRKRAKFESSELPLFAPPQMPAATSNSSVSPARRMEHQRASFPFTHPSQHPFSNPQSMHSPQSYSNGFGQPGIYSTPAAQGRRTRGAGDYPGRQSLGATPTGNSSGILPTPEPTVGSCMSEEDKDVALQLMRLGEMSNISHGRTSASTLDDTFSGRADAASSTGATSDEDSESEDELPPARRQKRETSPILPPGHIKKSRLHLNDILPSQDSTEPSGDEADYEFTPGNQDVVMEDTKIPKPKSMPSLMGKPRASASGAKVNKSSKPKPQRPGQIVKSKKSVSAPGSAKPISPTSLPSQSRKTSNASNLNFQHQLGEDEEDLSSKPRCQRCRKSKKGCDRQRPCQRCKDAGLSADQCVSEDEGNGRKGRYGRHMGVPVKKDENGVDVDMVPSILAGGQGSPDKSKKRKR</sequence>
<keyword evidence="5" id="KW-1185">Reference proteome</keyword>
<feature type="compositionally biased region" description="Basic and acidic residues" evidence="2">
    <location>
        <begin position="834"/>
        <end position="847"/>
    </location>
</feature>
<dbReference type="GO" id="GO:0008270">
    <property type="term" value="F:zinc ion binding"/>
    <property type="evidence" value="ECO:0007669"/>
    <property type="project" value="InterPro"/>
</dbReference>
<organism evidence="4 5">
    <name type="scientific">Lachnellula hyalina</name>
    <dbReference type="NCBI Taxonomy" id="1316788"/>
    <lineage>
        <taxon>Eukaryota</taxon>
        <taxon>Fungi</taxon>
        <taxon>Dikarya</taxon>
        <taxon>Ascomycota</taxon>
        <taxon>Pezizomycotina</taxon>
        <taxon>Leotiomycetes</taxon>
        <taxon>Helotiales</taxon>
        <taxon>Lachnaceae</taxon>
        <taxon>Lachnellula</taxon>
    </lineage>
</organism>
<dbReference type="Proteomes" id="UP000431533">
    <property type="component" value="Unassembled WGS sequence"/>
</dbReference>
<feature type="compositionally biased region" description="Polar residues" evidence="2">
    <location>
        <begin position="545"/>
        <end position="567"/>
    </location>
</feature>
<feature type="region of interest" description="Disordered" evidence="2">
    <location>
        <begin position="102"/>
        <end position="121"/>
    </location>
</feature>
<dbReference type="AlphaFoldDB" id="A0A8H8TWV1"/>
<feature type="compositionally biased region" description="Polar residues" evidence="2">
    <location>
        <begin position="595"/>
        <end position="606"/>
    </location>
</feature>
<protein>
    <submittedName>
        <fullName evidence="4">Putative transcriptional regulatory protein</fullName>
    </submittedName>
</protein>
<proteinExistence type="predicted"/>
<feature type="region of interest" description="Disordered" evidence="2">
    <location>
        <begin position="362"/>
        <end position="496"/>
    </location>
</feature>
<feature type="compositionally biased region" description="Polar residues" evidence="2">
    <location>
        <begin position="638"/>
        <end position="650"/>
    </location>
</feature>
<reference evidence="4 5" key="1">
    <citation type="submission" date="2018-05" db="EMBL/GenBank/DDBJ databases">
        <title>Genome sequencing and assembly of the regulated plant pathogen Lachnellula willkommii and related sister species for the development of diagnostic species identification markers.</title>
        <authorList>
            <person name="Giroux E."/>
            <person name="Bilodeau G."/>
        </authorList>
    </citation>
    <scope>NUCLEOTIDE SEQUENCE [LARGE SCALE GENOMIC DNA]</scope>
    <source>
        <strain evidence="4 5">CBS 185.66</strain>
    </source>
</reference>
<evidence type="ECO:0000259" key="3">
    <source>
        <dbReference type="PROSITE" id="PS50048"/>
    </source>
</evidence>
<name>A0A8H8TWV1_9HELO</name>